<keyword evidence="4" id="KW-1185">Reference proteome</keyword>
<keyword evidence="1" id="KW-0732">Signal</keyword>
<sequence length="142" mass="15074">MILVVFLGWLLAFPAMALPSKTDEDYKNFSKTCKNIGVDSSYVSAECLDISGLHSKNQTLDLDMCVGIDYTSLDLTWAIYGKMSGYCGHCQLDLDQPEGPILSCTCAWSGSKANSTLTLDDGIGNNNGTLSCNGGAGMPTIG</sequence>
<organism evidence="3 4">
    <name type="scientific">Immersiella caudata</name>
    <dbReference type="NCBI Taxonomy" id="314043"/>
    <lineage>
        <taxon>Eukaryota</taxon>
        <taxon>Fungi</taxon>
        <taxon>Dikarya</taxon>
        <taxon>Ascomycota</taxon>
        <taxon>Pezizomycotina</taxon>
        <taxon>Sordariomycetes</taxon>
        <taxon>Sordariomycetidae</taxon>
        <taxon>Sordariales</taxon>
        <taxon>Lasiosphaeriaceae</taxon>
        <taxon>Immersiella</taxon>
    </lineage>
</organism>
<dbReference type="Proteomes" id="UP001175000">
    <property type="component" value="Unassembled WGS sequence"/>
</dbReference>
<evidence type="ECO:0000313" key="4">
    <source>
        <dbReference type="Proteomes" id="UP001175000"/>
    </source>
</evidence>
<dbReference type="InterPro" id="IPR036673">
    <property type="entry name" value="Cyanovirin-N_sf"/>
</dbReference>
<evidence type="ECO:0000256" key="1">
    <source>
        <dbReference type="SAM" id="SignalP"/>
    </source>
</evidence>
<dbReference type="SUPFAM" id="SSF51322">
    <property type="entry name" value="Cyanovirin-N"/>
    <property type="match status" value="1"/>
</dbReference>
<accession>A0AA39U4W1</accession>
<reference evidence="3" key="1">
    <citation type="submission" date="2023-06" db="EMBL/GenBank/DDBJ databases">
        <title>Genome-scale phylogeny and comparative genomics of the fungal order Sordariales.</title>
        <authorList>
            <consortium name="Lawrence Berkeley National Laboratory"/>
            <person name="Hensen N."/>
            <person name="Bonometti L."/>
            <person name="Westerberg I."/>
            <person name="Brannstrom I.O."/>
            <person name="Guillou S."/>
            <person name="Cros-Aarteil S."/>
            <person name="Calhoun S."/>
            <person name="Haridas S."/>
            <person name="Kuo A."/>
            <person name="Mondo S."/>
            <person name="Pangilinan J."/>
            <person name="Riley R."/>
            <person name="Labutti K."/>
            <person name="Andreopoulos B."/>
            <person name="Lipzen A."/>
            <person name="Chen C."/>
            <person name="Yanf M."/>
            <person name="Daum C."/>
            <person name="Ng V."/>
            <person name="Clum A."/>
            <person name="Steindorff A."/>
            <person name="Ohm R."/>
            <person name="Martin F."/>
            <person name="Silar P."/>
            <person name="Natvig D."/>
            <person name="Lalanne C."/>
            <person name="Gautier V."/>
            <person name="Ament-Velasquez S.L."/>
            <person name="Kruys A."/>
            <person name="Hutchinson M.I."/>
            <person name="Powell A.J."/>
            <person name="Barry K."/>
            <person name="Miller A.N."/>
            <person name="Grigoriev I.V."/>
            <person name="Debuchy R."/>
            <person name="Gladieux P."/>
            <person name="Thoren M.H."/>
            <person name="Johannesson H."/>
        </authorList>
    </citation>
    <scope>NUCLEOTIDE SEQUENCE</scope>
    <source>
        <strain evidence="3">CBS 606.72</strain>
    </source>
</reference>
<gene>
    <name evidence="3" type="ORF">B0T14DRAFT_500191</name>
</gene>
<dbReference type="AlphaFoldDB" id="A0AA39U4W1"/>
<feature type="chain" id="PRO_5041413004" description="Cyanovirin-N domain-containing protein" evidence="1">
    <location>
        <begin position="18"/>
        <end position="142"/>
    </location>
</feature>
<evidence type="ECO:0000259" key="2">
    <source>
        <dbReference type="SMART" id="SM01111"/>
    </source>
</evidence>
<dbReference type="Gene3D" id="2.30.60.10">
    <property type="entry name" value="Cyanovirin-N"/>
    <property type="match status" value="1"/>
</dbReference>
<evidence type="ECO:0000313" key="3">
    <source>
        <dbReference type="EMBL" id="KAK0611010.1"/>
    </source>
</evidence>
<name>A0AA39U4W1_9PEZI</name>
<proteinExistence type="predicted"/>
<dbReference type="EMBL" id="JAULSU010000007">
    <property type="protein sequence ID" value="KAK0611010.1"/>
    <property type="molecule type" value="Genomic_DNA"/>
</dbReference>
<protein>
    <recommendedName>
        <fullName evidence="2">Cyanovirin-N domain-containing protein</fullName>
    </recommendedName>
</protein>
<dbReference type="SMART" id="SM01111">
    <property type="entry name" value="CVNH"/>
    <property type="match status" value="1"/>
</dbReference>
<dbReference type="InterPro" id="IPR011058">
    <property type="entry name" value="Cyanovirin-N"/>
</dbReference>
<feature type="signal peptide" evidence="1">
    <location>
        <begin position="1"/>
        <end position="17"/>
    </location>
</feature>
<feature type="domain" description="Cyanovirin-N" evidence="2">
    <location>
        <begin position="28"/>
        <end position="132"/>
    </location>
</feature>
<dbReference type="Pfam" id="PF08881">
    <property type="entry name" value="CVNH"/>
    <property type="match status" value="1"/>
</dbReference>
<comment type="caution">
    <text evidence="3">The sequence shown here is derived from an EMBL/GenBank/DDBJ whole genome shotgun (WGS) entry which is preliminary data.</text>
</comment>